<evidence type="ECO:0000313" key="2">
    <source>
        <dbReference type="Proteomes" id="UP000054324"/>
    </source>
</evidence>
<dbReference type="EMBL" id="KL609425">
    <property type="protein sequence ID" value="KER18136.1"/>
    <property type="molecule type" value="Genomic_DNA"/>
</dbReference>
<gene>
    <name evidence="1" type="ORF">T265_12361</name>
</gene>
<protein>
    <submittedName>
        <fullName evidence="1">Uncharacterized protein</fullName>
    </submittedName>
</protein>
<accession>A0A074YTL8</accession>
<sequence>MTTVCLRSIISPPNPITPVVTFQQSTNTAIHGFIAQLDVTWVLMRPPVFYYESVPVRTDLSYDLRSRFSVG</sequence>
<dbReference type="AlphaFoldDB" id="A0A074YTL8"/>
<reference evidence="1 2" key="1">
    <citation type="submission" date="2013-11" db="EMBL/GenBank/DDBJ databases">
        <title>Opisthorchis viverrini - life in the bile duct.</title>
        <authorList>
            <person name="Young N.D."/>
            <person name="Nagarajan N."/>
            <person name="Lin S.J."/>
            <person name="Korhonen P.K."/>
            <person name="Jex A.R."/>
            <person name="Hall R.S."/>
            <person name="Safavi-Hemami H."/>
            <person name="Kaewkong W."/>
            <person name="Bertrand D."/>
            <person name="Gao S."/>
            <person name="Seet Q."/>
            <person name="Wongkham S."/>
            <person name="Teh B.T."/>
            <person name="Wongkham C."/>
            <person name="Intapan P.M."/>
            <person name="Maleewong W."/>
            <person name="Yang X."/>
            <person name="Hu M."/>
            <person name="Wang Z."/>
            <person name="Hofmann A."/>
            <person name="Sternberg P.W."/>
            <person name="Tan P."/>
            <person name="Wang J."/>
            <person name="Gasser R.B."/>
        </authorList>
    </citation>
    <scope>NUCLEOTIDE SEQUENCE [LARGE SCALE GENOMIC DNA]</scope>
</reference>
<keyword evidence="2" id="KW-1185">Reference proteome</keyword>
<evidence type="ECO:0000313" key="1">
    <source>
        <dbReference type="EMBL" id="KER18136.1"/>
    </source>
</evidence>
<dbReference type="KEGG" id="ovi:T265_12361"/>
<dbReference type="CTD" id="20326529"/>
<organism evidence="1 2">
    <name type="scientific">Opisthorchis viverrini</name>
    <name type="common">Southeast Asian liver fluke</name>
    <dbReference type="NCBI Taxonomy" id="6198"/>
    <lineage>
        <taxon>Eukaryota</taxon>
        <taxon>Metazoa</taxon>
        <taxon>Spiralia</taxon>
        <taxon>Lophotrochozoa</taxon>
        <taxon>Platyhelminthes</taxon>
        <taxon>Trematoda</taxon>
        <taxon>Digenea</taxon>
        <taxon>Opisthorchiida</taxon>
        <taxon>Opisthorchiata</taxon>
        <taxon>Opisthorchiidae</taxon>
        <taxon>Opisthorchis</taxon>
    </lineage>
</organism>
<proteinExistence type="predicted"/>
<dbReference type="GeneID" id="20326529"/>
<dbReference type="RefSeq" id="XP_009178117.1">
    <property type="nucleotide sequence ID" value="XM_009179853.1"/>
</dbReference>
<name>A0A074YTL8_OPIVI</name>
<dbReference type="Proteomes" id="UP000054324">
    <property type="component" value="Unassembled WGS sequence"/>
</dbReference>